<dbReference type="GeneID" id="44999817"/>
<name>Q97DZ7_CLOAB</name>
<keyword evidence="1" id="KW-1133">Transmembrane helix</keyword>
<evidence type="ECO:0000256" key="1">
    <source>
        <dbReference type="SAM" id="Phobius"/>
    </source>
</evidence>
<reference evidence="2 3" key="1">
    <citation type="journal article" date="2001" name="J. Bacteriol.">
        <title>Genome sequence and comparative analysis of the solvent-producing bacterium Clostridium acetobutylicum.</title>
        <authorList>
            <person name="Nolling J."/>
            <person name="Breton G."/>
            <person name="Omelchenko M.V."/>
            <person name="Makarova K.S."/>
            <person name="Zeng Q."/>
            <person name="Gibson R."/>
            <person name="Lee H.M."/>
            <person name="Dubois J."/>
            <person name="Qiu D."/>
            <person name="Hitti J."/>
            <person name="Wolf Y.I."/>
            <person name="Tatusov R.L."/>
            <person name="Sabathe F."/>
            <person name="Doucette-Stamm L."/>
            <person name="Soucaille P."/>
            <person name="Daly M.J."/>
            <person name="Bennett G.N."/>
            <person name="Koonin E.V."/>
            <person name="Smith D.R."/>
        </authorList>
    </citation>
    <scope>NUCLEOTIDE SEQUENCE [LARGE SCALE GENOMIC DNA]</scope>
    <source>
        <strain evidence="3">ATCC 824 / DSM 792 / JCM 1419 / LMG 5710 / VKM B-1787</strain>
    </source>
</reference>
<keyword evidence="1" id="KW-0472">Membrane</keyword>
<evidence type="ECO:0000313" key="3">
    <source>
        <dbReference type="Proteomes" id="UP000000814"/>
    </source>
</evidence>
<feature type="transmembrane region" description="Helical" evidence="1">
    <location>
        <begin position="12"/>
        <end position="32"/>
    </location>
</feature>
<dbReference type="PIR" id="D97308">
    <property type="entry name" value="D97308"/>
</dbReference>
<proteinExistence type="predicted"/>
<keyword evidence="1" id="KW-0812">Transmembrane</keyword>
<dbReference type="STRING" id="272562.CA_C3323"/>
<gene>
    <name evidence="2" type="ordered locus">CA_C3323</name>
</gene>
<feature type="transmembrane region" description="Helical" evidence="1">
    <location>
        <begin position="44"/>
        <end position="63"/>
    </location>
</feature>
<evidence type="ECO:0000313" key="2">
    <source>
        <dbReference type="EMBL" id="AAK81255.1"/>
    </source>
</evidence>
<dbReference type="HOGENOM" id="CLU_146611_1_0_9"/>
<keyword evidence="3" id="KW-1185">Reference proteome</keyword>
<accession>Q97DZ7</accession>
<dbReference type="PATRIC" id="fig|272562.8.peg.3502"/>
<organism evidence="2 3">
    <name type="scientific">Clostridium acetobutylicum (strain ATCC 824 / DSM 792 / JCM 1419 / IAM 19013 / LMG 5710 / NBRC 13948 / NRRL B-527 / VKM B-1787 / 2291 / W)</name>
    <dbReference type="NCBI Taxonomy" id="272562"/>
    <lineage>
        <taxon>Bacteria</taxon>
        <taxon>Bacillati</taxon>
        <taxon>Bacillota</taxon>
        <taxon>Clostridia</taxon>
        <taxon>Eubacteriales</taxon>
        <taxon>Clostridiaceae</taxon>
        <taxon>Clostridium</taxon>
    </lineage>
</organism>
<dbReference type="KEGG" id="cac:CA_C3323"/>
<dbReference type="EMBL" id="AE001437">
    <property type="protein sequence ID" value="AAK81255.1"/>
    <property type="molecule type" value="Genomic_DNA"/>
</dbReference>
<dbReference type="RefSeq" id="WP_010966595.1">
    <property type="nucleotide sequence ID" value="NC_003030.1"/>
</dbReference>
<dbReference type="OrthoDB" id="1936496at2"/>
<dbReference type="eggNOG" id="ENOG5033DC4">
    <property type="taxonomic scope" value="Bacteria"/>
</dbReference>
<feature type="transmembrane region" description="Helical" evidence="1">
    <location>
        <begin position="96"/>
        <end position="115"/>
    </location>
</feature>
<dbReference type="Proteomes" id="UP000000814">
    <property type="component" value="Chromosome"/>
</dbReference>
<sequence>MKEFKVSLKKRMYIMGGVNAVAVIFIALTSVYTNRMPSNDISDMIHGFQIGIFLGIEIVMLLLMGKYTKALRDENELKKLYIEENDERTKMINDKIGVTGFNFALGIIGAVAVAAGFINQLVFFTLAGVIIFMALVKAVLKIYYGNKF</sequence>
<feature type="transmembrane region" description="Helical" evidence="1">
    <location>
        <begin position="121"/>
        <end position="140"/>
    </location>
</feature>
<protein>
    <submittedName>
        <fullName evidence="2">Predicted membrane protein</fullName>
    </submittedName>
</protein>
<dbReference type="AlphaFoldDB" id="Q97DZ7"/>